<name>A0A9D1PXB9_9BACT</name>
<keyword evidence="1" id="KW-1133">Transmembrane helix</keyword>
<comment type="caution">
    <text evidence="2">The sequence shown here is derived from an EMBL/GenBank/DDBJ whole genome shotgun (WGS) entry which is preliminary data.</text>
</comment>
<sequence length="89" mass="10594">MILSKNVWRDTARPVRCGFLDARALTGFFLWMLHMSWPTFWLSLAVLLLFVVLERFGITVPAALRWCRQSFFSPIRRHDSHYTLRRPGR</sequence>
<evidence type="ECO:0000313" key="3">
    <source>
        <dbReference type="Proteomes" id="UP000886752"/>
    </source>
</evidence>
<evidence type="ECO:0000313" key="2">
    <source>
        <dbReference type="EMBL" id="HIW00615.1"/>
    </source>
</evidence>
<organism evidence="2 3">
    <name type="scientific">Candidatus Desulfovibrio intestinipullorum</name>
    <dbReference type="NCBI Taxonomy" id="2838536"/>
    <lineage>
        <taxon>Bacteria</taxon>
        <taxon>Pseudomonadati</taxon>
        <taxon>Thermodesulfobacteriota</taxon>
        <taxon>Desulfovibrionia</taxon>
        <taxon>Desulfovibrionales</taxon>
        <taxon>Desulfovibrionaceae</taxon>
        <taxon>Desulfovibrio</taxon>
    </lineage>
</organism>
<keyword evidence="1" id="KW-0472">Membrane</keyword>
<feature type="transmembrane region" description="Helical" evidence="1">
    <location>
        <begin position="40"/>
        <end position="67"/>
    </location>
</feature>
<reference evidence="2" key="1">
    <citation type="journal article" date="2021" name="PeerJ">
        <title>Extensive microbial diversity within the chicken gut microbiome revealed by metagenomics and culture.</title>
        <authorList>
            <person name="Gilroy R."/>
            <person name="Ravi A."/>
            <person name="Getino M."/>
            <person name="Pursley I."/>
            <person name="Horton D.L."/>
            <person name="Alikhan N.F."/>
            <person name="Baker D."/>
            <person name="Gharbi K."/>
            <person name="Hall N."/>
            <person name="Watson M."/>
            <person name="Adriaenssens E.M."/>
            <person name="Foster-Nyarko E."/>
            <person name="Jarju S."/>
            <person name="Secka A."/>
            <person name="Antonio M."/>
            <person name="Oren A."/>
            <person name="Chaudhuri R.R."/>
            <person name="La Ragione R."/>
            <person name="Hildebrand F."/>
            <person name="Pallen M.J."/>
        </authorList>
    </citation>
    <scope>NUCLEOTIDE SEQUENCE</scope>
    <source>
        <strain evidence="2">ChiHecec2B26-446</strain>
    </source>
</reference>
<dbReference type="Proteomes" id="UP000886752">
    <property type="component" value="Unassembled WGS sequence"/>
</dbReference>
<dbReference type="EMBL" id="DXHV01000055">
    <property type="protein sequence ID" value="HIW00615.1"/>
    <property type="molecule type" value="Genomic_DNA"/>
</dbReference>
<dbReference type="AlphaFoldDB" id="A0A9D1PXB9"/>
<dbReference type="NCBIfam" id="NF038220">
    <property type="entry name" value="IcmT_TraK"/>
    <property type="match status" value="1"/>
</dbReference>
<reference evidence="2" key="2">
    <citation type="submission" date="2021-04" db="EMBL/GenBank/DDBJ databases">
        <authorList>
            <person name="Gilroy R."/>
        </authorList>
    </citation>
    <scope>NUCLEOTIDE SEQUENCE</scope>
    <source>
        <strain evidence="2">ChiHecec2B26-446</strain>
    </source>
</reference>
<accession>A0A9D1PXB9</accession>
<gene>
    <name evidence="2" type="primary">icmT</name>
    <name evidence="2" type="ORF">H9894_05425</name>
</gene>
<proteinExistence type="predicted"/>
<dbReference type="InterPro" id="IPR047756">
    <property type="entry name" value="IcmT-like"/>
</dbReference>
<protein>
    <submittedName>
        <fullName evidence="2">IcmT/TraK family protein</fullName>
    </submittedName>
</protein>
<keyword evidence="1" id="KW-0812">Transmembrane</keyword>
<evidence type="ECO:0000256" key="1">
    <source>
        <dbReference type="SAM" id="Phobius"/>
    </source>
</evidence>